<reference evidence="2 3" key="1">
    <citation type="journal article" date="2019" name="Commun. Biol.">
        <title>The bagworm genome reveals a unique fibroin gene that provides high tensile strength.</title>
        <authorList>
            <person name="Kono N."/>
            <person name="Nakamura H."/>
            <person name="Ohtoshi R."/>
            <person name="Tomita M."/>
            <person name="Numata K."/>
            <person name="Arakawa K."/>
        </authorList>
    </citation>
    <scope>NUCLEOTIDE SEQUENCE [LARGE SCALE GENOMIC DNA]</scope>
</reference>
<name>A0A4C1W4A8_EUMVA</name>
<dbReference type="EMBL" id="BGZK01000482">
    <property type="protein sequence ID" value="GBP46366.1"/>
    <property type="molecule type" value="Genomic_DNA"/>
</dbReference>
<feature type="compositionally biased region" description="Basic and acidic residues" evidence="1">
    <location>
        <begin position="172"/>
        <end position="184"/>
    </location>
</feature>
<feature type="compositionally biased region" description="Basic and acidic residues" evidence="1">
    <location>
        <begin position="250"/>
        <end position="265"/>
    </location>
</feature>
<feature type="region of interest" description="Disordered" evidence="1">
    <location>
        <begin position="245"/>
        <end position="265"/>
    </location>
</feature>
<protein>
    <submittedName>
        <fullName evidence="2">Uncharacterized protein</fullName>
    </submittedName>
</protein>
<feature type="compositionally biased region" description="Gly residues" evidence="1">
    <location>
        <begin position="199"/>
        <end position="209"/>
    </location>
</feature>
<organism evidence="2 3">
    <name type="scientific">Eumeta variegata</name>
    <name type="common">Bagworm moth</name>
    <name type="synonym">Eumeta japonica</name>
    <dbReference type="NCBI Taxonomy" id="151549"/>
    <lineage>
        <taxon>Eukaryota</taxon>
        <taxon>Metazoa</taxon>
        <taxon>Ecdysozoa</taxon>
        <taxon>Arthropoda</taxon>
        <taxon>Hexapoda</taxon>
        <taxon>Insecta</taxon>
        <taxon>Pterygota</taxon>
        <taxon>Neoptera</taxon>
        <taxon>Endopterygota</taxon>
        <taxon>Lepidoptera</taxon>
        <taxon>Glossata</taxon>
        <taxon>Ditrysia</taxon>
        <taxon>Tineoidea</taxon>
        <taxon>Psychidae</taxon>
        <taxon>Oiketicinae</taxon>
        <taxon>Eumeta</taxon>
    </lineage>
</organism>
<proteinExistence type="predicted"/>
<dbReference type="Proteomes" id="UP000299102">
    <property type="component" value="Unassembled WGS sequence"/>
</dbReference>
<keyword evidence="3" id="KW-1185">Reference proteome</keyword>
<gene>
    <name evidence="2" type="ORF">EVAR_36345_1</name>
</gene>
<evidence type="ECO:0000313" key="3">
    <source>
        <dbReference type="Proteomes" id="UP000299102"/>
    </source>
</evidence>
<sequence length="265" mass="29972">MPIPKVVLMVDDMPVCFDHTVHDVFVVHSGGRVTIMKFVIEIDTIAFEFCKSDYHADSDDFTLRINSAPLLSAPDIRKGRPPSNDTAYNRVLYDYHEKTDDRNCGSVKISVRCQLQTPNESLRLIDYVDYEINQLFKEEATVINSVVSEKYMITQTLVNDLNIITDGRIRTEQQRRSLRERWREGPGPGGNMPAPAGTPGPGEATGGARAGDDIPVPLLGLYDHYTSDHHSRDRCNTNIHRCPTSNKTYKANERHQKATKRDELL</sequence>
<evidence type="ECO:0000256" key="1">
    <source>
        <dbReference type="SAM" id="MobiDB-lite"/>
    </source>
</evidence>
<comment type="caution">
    <text evidence="2">The sequence shown here is derived from an EMBL/GenBank/DDBJ whole genome shotgun (WGS) entry which is preliminary data.</text>
</comment>
<feature type="region of interest" description="Disordered" evidence="1">
    <location>
        <begin position="172"/>
        <end position="210"/>
    </location>
</feature>
<evidence type="ECO:0000313" key="2">
    <source>
        <dbReference type="EMBL" id="GBP46366.1"/>
    </source>
</evidence>
<dbReference type="AlphaFoldDB" id="A0A4C1W4A8"/>
<accession>A0A4C1W4A8</accession>